<dbReference type="GO" id="GO:0008270">
    <property type="term" value="F:zinc ion binding"/>
    <property type="evidence" value="ECO:0007669"/>
    <property type="project" value="UniProtKB-KW"/>
</dbReference>
<dbReference type="PROSITE" id="PS50158">
    <property type="entry name" value="ZF_CCHC"/>
    <property type="match status" value="1"/>
</dbReference>
<dbReference type="OrthoDB" id="116216at2759"/>
<accession>I3EDL7</accession>
<dbReference type="InParanoid" id="I3EDL7"/>
<evidence type="ECO:0000256" key="1">
    <source>
        <dbReference type="PROSITE-ProRule" id="PRU00047"/>
    </source>
</evidence>
<keyword evidence="1" id="KW-0479">Metal-binding</keyword>
<protein>
    <recommendedName>
        <fullName evidence="2">CCHC-type domain-containing protein</fullName>
    </recommendedName>
</protein>
<keyword evidence="4" id="KW-1185">Reference proteome</keyword>
<evidence type="ECO:0000259" key="2">
    <source>
        <dbReference type="PROSITE" id="PS50158"/>
    </source>
</evidence>
<organism evidence="3 4">
    <name type="scientific">Nematocida parisii (strain ERTm3)</name>
    <name type="common">Nematode killer fungus</name>
    <dbReference type="NCBI Taxonomy" id="935791"/>
    <lineage>
        <taxon>Eukaryota</taxon>
        <taxon>Fungi</taxon>
        <taxon>Fungi incertae sedis</taxon>
        <taxon>Microsporidia</taxon>
        <taxon>Nematocida</taxon>
    </lineage>
</organism>
<gene>
    <name evidence="3" type="ORF">NEQG_02437</name>
</gene>
<evidence type="ECO:0000313" key="4">
    <source>
        <dbReference type="Proteomes" id="UP000002872"/>
    </source>
</evidence>
<dbReference type="OMA" id="HALKSAC"/>
<evidence type="ECO:0000313" key="3">
    <source>
        <dbReference type="EMBL" id="EIJ87314.1"/>
    </source>
</evidence>
<dbReference type="VEuPathDB" id="MicrosporidiaDB:NEQG_02437"/>
<dbReference type="HOGENOM" id="CLU_990760_0_0_1"/>
<feature type="domain" description="CCHC-type" evidence="2">
    <location>
        <begin position="261"/>
        <end position="277"/>
    </location>
</feature>
<proteinExistence type="predicted"/>
<dbReference type="InterPro" id="IPR001878">
    <property type="entry name" value="Znf_CCHC"/>
</dbReference>
<reference evidence="3" key="1">
    <citation type="submission" date="2011-01" db="EMBL/GenBank/DDBJ databases">
        <title>The Genome Sequence of Nematocida parisii strain ERTm3.</title>
        <authorList>
            <consortium name="The Broad Institute Genome Sequencing Platform"/>
            <consortium name="The Broad Institute Genome Sequencing Center for Infectious Disease"/>
            <person name="Cuomo C."/>
            <person name="Troemel E."/>
            <person name="Young S.K."/>
            <person name="Zeng Q."/>
            <person name="Gargeya S."/>
            <person name="Fitzgerald M."/>
            <person name="Haas B."/>
            <person name="Abouelleil A."/>
            <person name="Alvarado L."/>
            <person name="Arachchi H.M."/>
            <person name="Berlin A."/>
            <person name="Chapman S.B."/>
            <person name="Gearin G."/>
            <person name="Goldberg J."/>
            <person name="Griggs A."/>
            <person name="Gujja S."/>
            <person name="Hansen M."/>
            <person name="Heiman D."/>
            <person name="Howarth C."/>
            <person name="Larimer J."/>
            <person name="Lui A."/>
            <person name="MacDonald P.J.P."/>
            <person name="McCowen C."/>
            <person name="Montmayeur A."/>
            <person name="Murphy C."/>
            <person name="Neiman D."/>
            <person name="Pearson M."/>
            <person name="Priest M."/>
            <person name="Roberts A."/>
            <person name="Saif S."/>
            <person name="Shea T."/>
            <person name="Sisk P."/>
            <person name="Stolte C."/>
            <person name="Sykes S."/>
            <person name="Wortman J."/>
            <person name="Nusbaum C."/>
            <person name="Birren B."/>
        </authorList>
    </citation>
    <scope>NUCLEOTIDE SEQUENCE</scope>
    <source>
        <strain evidence="3">ERTm3</strain>
    </source>
</reference>
<dbReference type="Proteomes" id="UP000002872">
    <property type="component" value="Unassembled WGS sequence"/>
</dbReference>
<keyword evidence="1" id="KW-0863">Zinc-finger</keyword>
<sequence length="281" mass="33213">MEIRKANNAAYKLNIVDNVYCHMGQLEKIQFGKEHEYYYSTERVPERIAVSQHDSVVRILNNMILIHGRKEVEKPLRYLNETPYGWAEYSIESKLYFLCMELSRRTTYVEKNICVAVNQKIKAVNKTLSAWTQEDWDFFIEAFLNYIDIVALSPLKNPPTLSAFKELKKRQNITWFSAFSAYVHGNAHTYRDVYLELSQNYYKYSCVFLSAWKKESKSLENALHALKSACIKKDRDIYKRKKRLKKERSKWQLLCNKFLGKCYYCGVQGHKAIDCKRNEST</sequence>
<keyword evidence="1" id="KW-0862">Zinc</keyword>
<dbReference type="GO" id="GO:0003676">
    <property type="term" value="F:nucleic acid binding"/>
    <property type="evidence" value="ECO:0007669"/>
    <property type="project" value="InterPro"/>
</dbReference>
<name>I3EDL7_NEMP3</name>
<dbReference type="AlphaFoldDB" id="I3EDL7"/>
<dbReference type="EMBL" id="GL870883">
    <property type="protein sequence ID" value="EIJ87314.1"/>
    <property type="molecule type" value="Genomic_DNA"/>
</dbReference>